<accession>A0AAQ3XE14</accession>
<name>A0AAQ3XE14_PASNO</name>
<dbReference type="SUPFAM" id="SSF54236">
    <property type="entry name" value="Ubiquitin-like"/>
    <property type="match status" value="1"/>
</dbReference>
<dbReference type="AlphaFoldDB" id="A0AAQ3XE14"/>
<dbReference type="InterPro" id="IPR029071">
    <property type="entry name" value="Ubiquitin-like_domsf"/>
</dbReference>
<keyword evidence="2" id="KW-1185">Reference proteome</keyword>
<gene>
    <name evidence="1" type="ORF">U9M48_038898</name>
</gene>
<evidence type="ECO:0008006" key="3">
    <source>
        <dbReference type="Google" id="ProtNLM"/>
    </source>
</evidence>
<protein>
    <recommendedName>
        <fullName evidence="3">Ubiquitin-like domain-containing protein</fullName>
    </recommendedName>
</protein>
<proteinExistence type="predicted"/>
<dbReference type="EMBL" id="CP144753">
    <property type="protein sequence ID" value="WVZ92862.1"/>
    <property type="molecule type" value="Genomic_DNA"/>
</dbReference>
<organism evidence="1 2">
    <name type="scientific">Paspalum notatum var. saurae</name>
    <dbReference type="NCBI Taxonomy" id="547442"/>
    <lineage>
        <taxon>Eukaryota</taxon>
        <taxon>Viridiplantae</taxon>
        <taxon>Streptophyta</taxon>
        <taxon>Embryophyta</taxon>
        <taxon>Tracheophyta</taxon>
        <taxon>Spermatophyta</taxon>
        <taxon>Magnoliopsida</taxon>
        <taxon>Liliopsida</taxon>
        <taxon>Poales</taxon>
        <taxon>Poaceae</taxon>
        <taxon>PACMAD clade</taxon>
        <taxon>Panicoideae</taxon>
        <taxon>Andropogonodae</taxon>
        <taxon>Paspaleae</taxon>
        <taxon>Paspalinae</taxon>
        <taxon>Paspalum</taxon>
    </lineage>
</organism>
<evidence type="ECO:0000313" key="1">
    <source>
        <dbReference type="EMBL" id="WVZ92862.1"/>
    </source>
</evidence>
<reference evidence="1 2" key="1">
    <citation type="submission" date="2024-02" db="EMBL/GenBank/DDBJ databases">
        <title>High-quality chromosome-scale genome assembly of Pensacola bahiagrass (Paspalum notatum Flugge var. saurae).</title>
        <authorList>
            <person name="Vega J.M."/>
            <person name="Podio M."/>
            <person name="Orjuela J."/>
            <person name="Siena L.A."/>
            <person name="Pessino S.C."/>
            <person name="Combes M.C."/>
            <person name="Mariac C."/>
            <person name="Albertini E."/>
            <person name="Pupilli F."/>
            <person name="Ortiz J.P.A."/>
            <person name="Leblanc O."/>
        </authorList>
    </citation>
    <scope>NUCLEOTIDE SEQUENCE [LARGE SCALE GENOMIC DNA]</scope>
    <source>
        <strain evidence="1">R1</strain>
        <tissue evidence="1">Leaf</tissue>
    </source>
</reference>
<evidence type="ECO:0000313" key="2">
    <source>
        <dbReference type="Proteomes" id="UP001341281"/>
    </source>
</evidence>
<sequence length="385" mass="42551">MALSSSTPGAGTTDAVSETSLTYSPTRDIQLLVRNINSRTTIIQARPEDTLDGVINRIVEATAYRSDLCAVYAGRDLPFEATINDLRLPSNGMIHLTCRLRSTLYPNVWNLMSQIMNAGCLTAATPSPATADAFGKLIMSFLSTALATDGKKHPHGLMEPIEEYLSIFLRSGVAKMLGQFYLSHYAPHHNVADQAIRYFVSLDGLIGSPRAHVWIPSVLMELCRSMDAGAGSNGSTLCDGLRGMLARILSKGSSTQPRLPGMSHDWVAEQMASFTRDAAHAVMDGIVAEEWDSTMLGRTLPEFIIFWRTLRREVRELQAKSPRWGSSCCIGAKQKIPWMAMVSLMLESLLECVEGCMTRFEMGLLRLSRLTTWRQELLDLISERS</sequence>
<dbReference type="Proteomes" id="UP001341281">
    <property type="component" value="Chromosome 09"/>
</dbReference>